<sequence>MDAVKQFGEYFIAPPPNDFLDESLKLFRKFIKPVLNAGVVDFEIFSESRQGDIRASVAEKIRELRHVLGLYKVFPADINVKSEDAIDDSSAGGIICVGRGAYKEYLSGVHEGLLGPLEKKKKEKEENPDKDDDNDEEQSNLKPVPLRYIKPEDYANAQLAPELDLSTVVKDDKGCSYSLNNQCTHSHYQTLLDSPIFHVKSIDTLPKDFLLTTLEREQLLL</sequence>
<keyword evidence="9" id="KW-0811">Translocation</keyword>
<keyword evidence="7" id="KW-0653">Protein transport</keyword>
<evidence type="ECO:0000256" key="12">
    <source>
        <dbReference type="SAM" id="MobiDB-lite"/>
    </source>
</evidence>
<evidence type="ECO:0000256" key="8">
    <source>
        <dbReference type="ARBA" id="ARBA00022989"/>
    </source>
</evidence>
<evidence type="ECO:0000256" key="5">
    <source>
        <dbReference type="ARBA" id="ARBA00022692"/>
    </source>
</evidence>
<dbReference type="InterPro" id="IPR021056">
    <property type="entry name" value="Mt_import_IM_translocase_Tim54"/>
</dbReference>
<reference evidence="13 14" key="1">
    <citation type="submission" date="2020-03" db="EMBL/GenBank/DDBJ databases">
        <title>FDA dAtabase for Regulatory Grade micrObial Sequences (FDA-ARGOS): Supporting development and validation of Infectious Disease Dx tests.</title>
        <authorList>
            <person name="Campos J."/>
            <person name="Goldberg B."/>
            <person name="Tallon L."/>
            <person name="Sadzewicz L."/>
            <person name="Vavikolanu K."/>
            <person name="Mehta A."/>
            <person name="Aluvathingal J."/>
            <person name="Nadendla S."/>
            <person name="Nandy P."/>
            <person name="Geyer C."/>
            <person name="Yan Y."/>
            <person name="Sichtig H."/>
        </authorList>
    </citation>
    <scope>NUCLEOTIDE SEQUENCE [LARGE SCALE GENOMIC DNA]</scope>
    <source>
        <strain evidence="13 14">FDAARGOS_656</strain>
    </source>
</reference>
<comment type="subcellular location">
    <subcellularLocation>
        <location evidence="1">Mitochondrion inner membrane</location>
        <topology evidence="1">Single-pass membrane protein</topology>
    </subcellularLocation>
</comment>
<evidence type="ECO:0000256" key="6">
    <source>
        <dbReference type="ARBA" id="ARBA00022792"/>
    </source>
</evidence>
<dbReference type="EMBL" id="JABWAD010000063">
    <property type="protein sequence ID" value="KAF6061902.1"/>
    <property type="molecule type" value="Genomic_DNA"/>
</dbReference>
<evidence type="ECO:0000256" key="9">
    <source>
        <dbReference type="ARBA" id="ARBA00023010"/>
    </source>
</evidence>
<keyword evidence="11" id="KW-0472">Membrane</keyword>
<gene>
    <name evidence="13" type="ORF">FOB64_006472</name>
</gene>
<keyword evidence="5" id="KW-0812">Transmembrane</keyword>
<comment type="similarity">
    <text evidence="2">Belongs to the TIM54 family.</text>
</comment>
<protein>
    <recommendedName>
        <fullName evidence="3">Mitochondrial import inner membrane translocase subunit TIM54</fullName>
    </recommendedName>
</protein>
<evidence type="ECO:0000313" key="14">
    <source>
        <dbReference type="Proteomes" id="UP000536275"/>
    </source>
</evidence>
<evidence type="ECO:0000256" key="3">
    <source>
        <dbReference type="ARBA" id="ARBA00020796"/>
    </source>
</evidence>
<feature type="compositionally biased region" description="Basic and acidic residues" evidence="12">
    <location>
        <begin position="117"/>
        <end position="127"/>
    </location>
</feature>
<dbReference type="GO" id="GO:0015031">
    <property type="term" value="P:protein transport"/>
    <property type="evidence" value="ECO:0007669"/>
    <property type="project" value="UniProtKB-KW"/>
</dbReference>
<name>A0A8H6BUK4_CANAX</name>
<evidence type="ECO:0000256" key="1">
    <source>
        <dbReference type="ARBA" id="ARBA00004434"/>
    </source>
</evidence>
<feature type="region of interest" description="Disordered" evidence="12">
    <location>
        <begin position="117"/>
        <end position="144"/>
    </location>
</feature>
<evidence type="ECO:0000256" key="10">
    <source>
        <dbReference type="ARBA" id="ARBA00023128"/>
    </source>
</evidence>
<proteinExistence type="inferred from homology"/>
<evidence type="ECO:0000256" key="11">
    <source>
        <dbReference type="ARBA" id="ARBA00023136"/>
    </source>
</evidence>
<evidence type="ECO:0000256" key="7">
    <source>
        <dbReference type="ARBA" id="ARBA00022927"/>
    </source>
</evidence>
<evidence type="ECO:0000313" key="13">
    <source>
        <dbReference type="EMBL" id="KAF6061902.1"/>
    </source>
</evidence>
<keyword evidence="6" id="KW-0999">Mitochondrion inner membrane</keyword>
<keyword evidence="10" id="KW-0496">Mitochondrion</keyword>
<evidence type="ECO:0000256" key="4">
    <source>
        <dbReference type="ARBA" id="ARBA00022448"/>
    </source>
</evidence>
<dbReference type="Pfam" id="PF11711">
    <property type="entry name" value="Tim54"/>
    <property type="match status" value="1"/>
</dbReference>
<dbReference type="GO" id="GO:0005743">
    <property type="term" value="C:mitochondrial inner membrane"/>
    <property type="evidence" value="ECO:0007669"/>
    <property type="project" value="UniProtKB-SubCell"/>
</dbReference>
<keyword evidence="8" id="KW-1133">Transmembrane helix</keyword>
<feature type="compositionally biased region" description="Acidic residues" evidence="12">
    <location>
        <begin position="128"/>
        <end position="138"/>
    </location>
</feature>
<organism evidence="13 14">
    <name type="scientific">Candida albicans</name>
    <name type="common">Yeast</name>
    <dbReference type="NCBI Taxonomy" id="5476"/>
    <lineage>
        <taxon>Eukaryota</taxon>
        <taxon>Fungi</taxon>
        <taxon>Dikarya</taxon>
        <taxon>Ascomycota</taxon>
        <taxon>Saccharomycotina</taxon>
        <taxon>Pichiomycetes</taxon>
        <taxon>Debaryomycetaceae</taxon>
        <taxon>Candida/Lodderomyces clade</taxon>
        <taxon>Candida</taxon>
    </lineage>
</organism>
<dbReference type="Proteomes" id="UP000536275">
    <property type="component" value="Unassembled WGS sequence"/>
</dbReference>
<dbReference type="AlphaFoldDB" id="A0A8H6BUK4"/>
<evidence type="ECO:0000256" key="2">
    <source>
        <dbReference type="ARBA" id="ARBA00006355"/>
    </source>
</evidence>
<comment type="caution">
    <text evidence="13">The sequence shown here is derived from an EMBL/GenBank/DDBJ whole genome shotgun (WGS) entry which is preliminary data.</text>
</comment>
<keyword evidence="4" id="KW-0813">Transport</keyword>
<accession>A0A8H6BUK4</accession>